<dbReference type="Proteomes" id="UP001178508">
    <property type="component" value="Chromosome 6"/>
</dbReference>
<proteinExistence type="predicted"/>
<protein>
    <submittedName>
        <fullName evidence="1">Uncharacterized protein</fullName>
    </submittedName>
</protein>
<dbReference type="EMBL" id="OY660869">
    <property type="protein sequence ID" value="CAJ1058825.1"/>
    <property type="molecule type" value="Genomic_DNA"/>
</dbReference>
<gene>
    <name evidence="1" type="ORF">XNOV1_A022548</name>
</gene>
<keyword evidence="2" id="KW-1185">Reference proteome</keyword>
<evidence type="ECO:0000313" key="2">
    <source>
        <dbReference type="Proteomes" id="UP001178508"/>
    </source>
</evidence>
<evidence type="ECO:0000313" key="1">
    <source>
        <dbReference type="EMBL" id="CAJ1058825.1"/>
    </source>
</evidence>
<accession>A0AAV1FCS8</accession>
<name>A0AAV1FCS8_XYRNO</name>
<dbReference type="AlphaFoldDB" id="A0AAV1FCS8"/>
<organism evidence="1 2">
    <name type="scientific">Xyrichtys novacula</name>
    <name type="common">Pearly razorfish</name>
    <name type="synonym">Hemipteronotus novacula</name>
    <dbReference type="NCBI Taxonomy" id="13765"/>
    <lineage>
        <taxon>Eukaryota</taxon>
        <taxon>Metazoa</taxon>
        <taxon>Chordata</taxon>
        <taxon>Craniata</taxon>
        <taxon>Vertebrata</taxon>
        <taxon>Euteleostomi</taxon>
        <taxon>Actinopterygii</taxon>
        <taxon>Neopterygii</taxon>
        <taxon>Teleostei</taxon>
        <taxon>Neoteleostei</taxon>
        <taxon>Acanthomorphata</taxon>
        <taxon>Eupercaria</taxon>
        <taxon>Labriformes</taxon>
        <taxon>Labridae</taxon>
        <taxon>Xyrichtys</taxon>
    </lineage>
</organism>
<reference evidence="1" key="1">
    <citation type="submission" date="2023-08" db="EMBL/GenBank/DDBJ databases">
        <authorList>
            <person name="Alioto T."/>
            <person name="Alioto T."/>
            <person name="Gomez Garrido J."/>
        </authorList>
    </citation>
    <scope>NUCLEOTIDE SEQUENCE</scope>
</reference>
<sequence length="86" mass="9617">MAIRACRYPAVRKLTGRRTDKEYVEDKEDCYQTSSTVRVHAPTPAQPHGHVLVCRSTDAGDCQLHVNIFKSGFSALQSYISAYQAN</sequence>